<dbReference type="InterPro" id="IPR024167">
    <property type="entry name" value="Cytochrome_c4-like"/>
</dbReference>
<evidence type="ECO:0000256" key="9">
    <source>
        <dbReference type="SAM" id="SignalP"/>
    </source>
</evidence>
<comment type="subcellular location">
    <subcellularLocation>
        <location evidence="1">Periplasm</location>
    </subcellularLocation>
</comment>
<evidence type="ECO:0000256" key="6">
    <source>
        <dbReference type="ARBA" id="ARBA00022982"/>
    </source>
</evidence>
<dbReference type="Pfam" id="PF13442">
    <property type="entry name" value="Cytochrome_CBB3"/>
    <property type="match status" value="1"/>
</dbReference>
<evidence type="ECO:0000256" key="5">
    <source>
        <dbReference type="ARBA" id="ARBA00022764"/>
    </source>
</evidence>
<evidence type="ECO:0000256" key="2">
    <source>
        <dbReference type="ARBA" id="ARBA00022448"/>
    </source>
</evidence>
<keyword evidence="3 8" id="KW-0349">Heme</keyword>
<accession>A0ABT7IC95</accession>
<proteinExistence type="predicted"/>
<sequence length="205" mass="22461">MHSTTSLFLATLVALAMSAGVFAKAPPAAEDCASCHNKDGISEDEDIPIIAGASAFFLENQMFIFKEGARPCAKEEFGEEEHDGIAEDHCDLAKALSEEEITELAAYFAEQPFKSADQTVDEELAGMGAQIHEQRCEKCHSDSGSLALDDAGILAGQWKAYLARTMQDYKNGDRWQPEKMQPAMEALSEKDIQALAEYYAREGKK</sequence>
<name>A0ABT7IC95_9GAMM</name>
<dbReference type="InterPro" id="IPR036909">
    <property type="entry name" value="Cyt_c-like_dom_sf"/>
</dbReference>
<dbReference type="EMBL" id="JASSVS010000003">
    <property type="protein sequence ID" value="MDL0431293.1"/>
    <property type="molecule type" value="Genomic_DNA"/>
</dbReference>
<evidence type="ECO:0000256" key="1">
    <source>
        <dbReference type="ARBA" id="ARBA00004418"/>
    </source>
</evidence>
<feature type="domain" description="Cytochrome c" evidence="10">
    <location>
        <begin position="123"/>
        <end position="203"/>
    </location>
</feature>
<dbReference type="PANTHER" id="PTHR33751">
    <property type="entry name" value="CBB3-TYPE CYTOCHROME C OXIDASE SUBUNIT FIXP"/>
    <property type="match status" value="1"/>
</dbReference>
<dbReference type="Proteomes" id="UP001227964">
    <property type="component" value="Unassembled WGS sequence"/>
</dbReference>
<protein>
    <submittedName>
        <fullName evidence="11">C-type cytochrome</fullName>
    </submittedName>
</protein>
<feature type="signal peptide" evidence="9">
    <location>
        <begin position="1"/>
        <end position="23"/>
    </location>
</feature>
<keyword evidence="2" id="KW-0813">Transport</keyword>
<feature type="domain" description="Cytochrome c" evidence="10">
    <location>
        <begin position="13"/>
        <end position="112"/>
    </location>
</feature>
<dbReference type="RefSeq" id="WP_285390342.1">
    <property type="nucleotide sequence ID" value="NZ_JASSVS010000003.1"/>
</dbReference>
<dbReference type="PIRSF" id="PIRSF000005">
    <property type="entry name" value="Cytochrome_c4"/>
    <property type="match status" value="1"/>
</dbReference>
<dbReference type="InterPro" id="IPR009056">
    <property type="entry name" value="Cyt_c-like_dom"/>
</dbReference>
<dbReference type="Gene3D" id="1.10.760.10">
    <property type="entry name" value="Cytochrome c-like domain"/>
    <property type="match status" value="2"/>
</dbReference>
<dbReference type="InterPro" id="IPR050597">
    <property type="entry name" value="Cytochrome_c_Oxidase_Subunit"/>
</dbReference>
<evidence type="ECO:0000256" key="4">
    <source>
        <dbReference type="ARBA" id="ARBA00022723"/>
    </source>
</evidence>
<keyword evidence="5" id="KW-0574">Periplasm</keyword>
<dbReference type="SUPFAM" id="SSF46626">
    <property type="entry name" value="Cytochrome c"/>
    <property type="match status" value="2"/>
</dbReference>
<evidence type="ECO:0000256" key="8">
    <source>
        <dbReference type="PROSITE-ProRule" id="PRU00433"/>
    </source>
</evidence>
<keyword evidence="7 8" id="KW-0408">Iron</keyword>
<reference evidence="11 12" key="1">
    <citation type="submission" date="2023-06" db="EMBL/GenBank/DDBJ databases">
        <title>Marinobacter azerbaijanicus a moderately halophilic, isolated from Urmia Lake in Azerbaijan region of Iran.</title>
        <authorList>
            <person name="Sanchez-Porro C."/>
            <person name="Aghdam E.M."/>
            <person name="Saheb S.M."/>
            <person name="Tarhriz V."/>
            <person name="Kazemi E."/>
            <person name="Ammozegar M.A."/>
            <person name="Ventosa A."/>
            <person name="Hejazi M.S."/>
        </authorList>
    </citation>
    <scope>NUCLEOTIDE SEQUENCE [LARGE SCALE GENOMIC DNA]</scope>
    <source>
        <strain evidence="11 12">TBZ242</strain>
    </source>
</reference>
<keyword evidence="12" id="KW-1185">Reference proteome</keyword>
<evidence type="ECO:0000256" key="7">
    <source>
        <dbReference type="ARBA" id="ARBA00023004"/>
    </source>
</evidence>
<dbReference type="PROSITE" id="PS51007">
    <property type="entry name" value="CYTC"/>
    <property type="match status" value="2"/>
</dbReference>
<keyword evidence="6" id="KW-0249">Electron transport</keyword>
<evidence type="ECO:0000313" key="11">
    <source>
        <dbReference type="EMBL" id="MDL0431293.1"/>
    </source>
</evidence>
<evidence type="ECO:0000256" key="3">
    <source>
        <dbReference type="ARBA" id="ARBA00022617"/>
    </source>
</evidence>
<organism evidence="11 12">
    <name type="scientific">Marinobacter azerbaijanicus</name>
    <dbReference type="NCBI Taxonomy" id="3050455"/>
    <lineage>
        <taxon>Bacteria</taxon>
        <taxon>Pseudomonadati</taxon>
        <taxon>Pseudomonadota</taxon>
        <taxon>Gammaproteobacteria</taxon>
        <taxon>Pseudomonadales</taxon>
        <taxon>Marinobacteraceae</taxon>
        <taxon>Marinobacter</taxon>
    </lineage>
</organism>
<comment type="caution">
    <text evidence="11">The sequence shown here is derived from an EMBL/GenBank/DDBJ whole genome shotgun (WGS) entry which is preliminary data.</text>
</comment>
<feature type="chain" id="PRO_5046037377" evidence="9">
    <location>
        <begin position="24"/>
        <end position="205"/>
    </location>
</feature>
<dbReference type="PANTHER" id="PTHR33751:SF9">
    <property type="entry name" value="CYTOCHROME C4"/>
    <property type="match status" value="1"/>
</dbReference>
<gene>
    <name evidence="11" type="ORF">QPM17_09150</name>
</gene>
<evidence type="ECO:0000259" key="10">
    <source>
        <dbReference type="PROSITE" id="PS51007"/>
    </source>
</evidence>
<evidence type="ECO:0000313" key="12">
    <source>
        <dbReference type="Proteomes" id="UP001227964"/>
    </source>
</evidence>
<keyword evidence="4 8" id="KW-0479">Metal-binding</keyword>
<keyword evidence="9" id="KW-0732">Signal</keyword>